<accession>A0A927EYW3</accession>
<proteinExistence type="predicted"/>
<gene>
    <name evidence="2" type="ORF">IF129_13320</name>
</gene>
<dbReference type="AlphaFoldDB" id="A0A927EYW3"/>
<organism evidence="2 3">
    <name type="scientific">Streptomyces chumphonensis</name>
    <dbReference type="NCBI Taxonomy" id="1214925"/>
    <lineage>
        <taxon>Bacteria</taxon>
        <taxon>Bacillati</taxon>
        <taxon>Actinomycetota</taxon>
        <taxon>Actinomycetes</taxon>
        <taxon>Kitasatosporales</taxon>
        <taxon>Streptomycetaceae</taxon>
        <taxon>Streptomyces</taxon>
    </lineage>
</organism>
<protein>
    <submittedName>
        <fullName evidence="2">Uncharacterized protein</fullName>
    </submittedName>
</protein>
<feature type="region of interest" description="Disordered" evidence="1">
    <location>
        <begin position="14"/>
        <end position="38"/>
    </location>
</feature>
<keyword evidence="3" id="KW-1185">Reference proteome</keyword>
<comment type="caution">
    <text evidence="2">The sequence shown here is derived from an EMBL/GenBank/DDBJ whole genome shotgun (WGS) entry which is preliminary data.</text>
</comment>
<evidence type="ECO:0000256" key="1">
    <source>
        <dbReference type="SAM" id="MobiDB-lite"/>
    </source>
</evidence>
<evidence type="ECO:0000313" key="2">
    <source>
        <dbReference type="EMBL" id="MBD3932529.1"/>
    </source>
</evidence>
<reference evidence="2" key="1">
    <citation type="submission" date="2020-09" db="EMBL/GenBank/DDBJ databases">
        <title>Secondary metabolite and genome analysis of marine Streptomyces chumphonensis KK1-2T.</title>
        <authorList>
            <person name="Phongsopitanun W."/>
            <person name="Kanchanasin P."/>
            <person name="Pittayakhajonwut P."/>
            <person name="Suwanborirux K."/>
            <person name="Tanasupawat S."/>
        </authorList>
    </citation>
    <scope>NUCLEOTIDE SEQUENCE</scope>
    <source>
        <strain evidence="2">KK1-2</strain>
    </source>
</reference>
<sequence length="96" mass="10280">MAASEWRCQCSGECGHAHAKGGGRCPREHDRHASKHRGPVRLLAAPADPITPTRRAVALPAHALRAWCPDCLDAARRVALRTAPADPAQIGLFDLS</sequence>
<name>A0A927EYW3_9ACTN</name>
<evidence type="ECO:0000313" key="3">
    <source>
        <dbReference type="Proteomes" id="UP000632289"/>
    </source>
</evidence>
<dbReference type="EMBL" id="JACXYU010000005">
    <property type="protein sequence ID" value="MBD3932529.1"/>
    <property type="molecule type" value="Genomic_DNA"/>
</dbReference>
<dbReference type="Proteomes" id="UP000632289">
    <property type="component" value="Unassembled WGS sequence"/>
</dbReference>